<sequence length="379" mass="39844">MLFWLLAALLTLLATAAIVLPLLRRRRDDTVDDTREAYDREVFRAQLRELAVDVERGAISPTDAAGARAEIGRRLLRAETSAPRASVASRRPVLAALFVALLLPLGAFVFYDRTGAPEIGDQPLAARDLEAERPSVAAIVGLIERRLAERPDDGEGWSVVAPVYLRMGEGAKAANAYRNVIRLAGETAQSQAGLGEALVQAAGGEVTGDAQASFRRALDLQPGYPAARFYLALALSQTGRAAEAADAWSALLADAPADARFRPVAEAALADARAASAAPARGPTAADVEAAASLSTEDRGAMVEGMVAQLASRLEATPDDPAGWARLMRSYMVLGQRERADAALRRALDVFPQGSPGRMTVSDAATALGLDASAPVATP</sequence>
<dbReference type="InterPro" id="IPR011990">
    <property type="entry name" value="TPR-like_helical_dom_sf"/>
</dbReference>
<keyword evidence="3" id="KW-0812">Transmembrane</keyword>
<dbReference type="InterPro" id="IPR051263">
    <property type="entry name" value="C-type_cytochrome_biogenesis"/>
</dbReference>
<dbReference type="AlphaFoldDB" id="A0A1H0CR09"/>
<keyword evidence="3" id="KW-0472">Membrane</keyword>
<evidence type="ECO:0000256" key="2">
    <source>
        <dbReference type="ARBA" id="ARBA00022748"/>
    </source>
</evidence>
<proteinExistence type="predicted"/>
<dbReference type="STRING" id="1166073.SAMN05192530_101422"/>
<gene>
    <name evidence="4" type="ORF">SAMN05192530_101422</name>
</gene>
<dbReference type="EMBL" id="FNIT01000001">
    <property type="protein sequence ID" value="SDN60283.1"/>
    <property type="molecule type" value="Genomic_DNA"/>
</dbReference>
<reference evidence="4 5" key="1">
    <citation type="submission" date="2016-10" db="EMBL/GenBank/DDBJ databases">
        <authorList>
            <person name="de Groot N.N."/>
        </authorList>
    </citation>
    <scope>NUCLEOTIDE SEQUENCE [LARGE SCALE GENOMIC DNA]</scope>
    <source>
        <strain evidence="5">L7-484,KACC 16230,DSM 25025</strain>
    </source>
</reference>
<keyword evidence="3" id="KW-1133">Transmembrane helix</keyword>
<dbReference type="InterPro" id="IPR017560">
    <property type="entry name" value="Cyt_c_biogenesis_CcmI"/>
</dbReference>
<accession>A0A1H0CR09</accession>
<name>A0A1H0CR09_9HYPH</name>
<evidence type="ECO:0000313" key="5">
    <source>
        <dbReference type="Proteomes" id="UP000198793"/>
    </source>
</evidence>
<dbReference type="PANTHER" id="PTHR47870">
    <property type="entry name" value="CYTOCHROME C-TYPE BIOGENESIS PROTEIN CCMH"/>
    <property type="match status" value="1"/>
</dbReference>
<protein>
    <submittedName>
        <fullName evidence="4">Cytochrome c-type biogenesis protein CcmH</fullName>
    </submittedName>
</protein>
<dbReference type="GO" id="GO:0005886">
    <property type="term" value="C:plasma membrane"/>
    <property type="evidence" value="ECO:0007669"/>
    <property type="project" value="TreeGrafter"/>
</dbReference>
<dbReference type="GO" id="GO:0017004">
    <property type="term" value="P:cytochrome complex assembly"/>
    <property type="evidence" value="ECO:0007669"/>
    <property type="project" value="UniProtKB-KW"/>
</dbReference>
<dbReference type="NCBIfam" id="TIGR03142">
    <property type="entry name" value="cytochro_ccmI"/>
    <property type="match status" value="1"/>
</dbReference>
<evidence type="ECO:0000256" key="3">
    <source>
        <dbReference type="SAM" id="Phobius"/>
    </source>
</evidence>
<dbReference type="SUPFAM" id="SSF48452">
    <property type="entry name" value="TPR-like"/>
    <property type="match status" value="1"/>
</dbReference>
<dbReference type="Gene3D" id="1.25.40.10">
    <property type="entry name" value="Tetratricopeptide repeat domain"/>
    <property type="match status" value="2"/>
</dbReference>
<dbReference type="GO" id="GO:0030313">
    <property type="term" value="C:cell envelope"/>
    <property type="evidence" value="ECO:0007669"/>
    <property type="project" value="UniProtKB-SubCell"/>
</dbReference>
<dbReference type="RefSeq" id="WP_090668137.1">
    <property type="nucleotide sequence ID" value="NZ_FNIT01000001.1"/>
</dbReference>
<evidence type="ECO:0000313" key="4">
    <source>
        <dbReference type="EMBL" id="SDN60283.1"/>
    </source>
</evidence>
<dbReference type="PANTHER" id="PTHR47870:SF1">
    <property type="entry name" value="CYTOCHROME C-TYPE BIOGENESIS PROTEIN CCMH"/>
    <property type="match status" value="1"/>
</dbReference>
<evidence type="ECO:0000256" key="1">
    <source>
        <dbReference type="ARBA" id="ARBA00004196"/>
    </source>
</evidence>
<keyword evidence="2" id="KW-0201">Cytochrome c-type biogenesis</keyword>
<dbReference type="Proteomes" id="UP000198793">
    <property type="component" value="Unassembled WGS sequence"/>
</dbReference>
<organism evidence="4 5">
    <name type="scientific">Aureimonas jatrophae</name>
    <dbReference type="NCBI Taxonomy" id="1166073"/>
    <lineage>
        <taxon>Bacteria</taxon>
        <taxon>Pseudomonadati</taxon>
        <taxon>Pseudomonadota</taxon>
        <taxon>Alphaproteobacteria</taxon>
        <taxon>Hyphomicrobiales</taxon>
        <taxon>Aurantimonadaceae</taxon>
        <taxon>Aureimonas</taxon>
    </lineage>
</organism>
<keyword evidence="5" id="KW-1185">Reference proteome</keyword>
<dbReference type="OrthoDB" id="9815847at2"/>
<comment type="subcellular location">
    <subcellularLocation>
        <location evidence="1">Cell envelope</location>
    </subcellularLocation>
</comment>
<feature type="transmembrane region" description="Helical" evidence="3">
    <location>
        <begin position="93"/>
        <end position="111"/>
    </location>
</feature>